<dbReference type="PANTHER" id="PTHR48053">
    <property type="entry name" value="LEUCINE RICH REPEAT FAMILY PROTEIN, EXPRESSED"/>
    <property type="match status" value="1"/>
</dbReference>
<feature type="domain" description="Protein kinase" evidence="21">
    <location>
        <begin position="692"/>
        <end position="984"/>
    </location>
</feature>
<evidence type="ECO:0000256" key="8">
    <source>
        <dbReference type="ARBA" id="ARBA00022692"/>
    </source>
</evidence>
<evidence type="ECO:0000256" key="17">
    <source>
        <dbReference type="ARBA" id="ARBA00023180"/>
    </source>
</evidence>
<dbReference type="SUPFAM" id="SSF52058">
    <property type="entry name" value="L domain-like"/>
    <property type="match status" value="1"/>
</dbReference>
<evidence type="ECO:0000256" key="12">
    <source>
        <dbReference type="ARBA" id="ARBA00022777"/>
    </source>
</evidence>
<keyword evidence="23" id="KW-1185">Reference proteome</keyword>
<dbReference type="InterPro" id="IPR051716">
    <property type="entry name" value="Plant_RL_S/T_kinase"/>
</dbReference>
<dbReference type="PROSITE" id="PS50011">
    <property type="entry name" value="PROTEIN_KINASE_DOM"/>
    <property type="match status" value="1"/>
</dbReference>
<dbReference type="PROSITE" id="PS00108">
    <property type="entry name" value="PROTEIN_KINASE_ST"/>
    <property type="match status" value="1"/>
</dbReference>
<dbReference type="AlphaFoldDB" id="A0A835Q1K7"/>
<comment type="subcellular location">
    <subcellularLocation>
        <location evidence="1">Cell membrane</location>
        <topology evidence="1">Single-pass membrane protein</topology>
    </subcellularLocation>
    <subcellularLocation>
        <location evidence="2">Membrane</location>
        <topology evidence="2">Single-pass type I membrane protein</topology>
    </subcellularLocation>
</comment>
<dbReference type="Gene3D" id="3.80.10.10">
    <property type="entry name" value="Ribonuclease Inhibitor"/>
    <property type="match status" value="3"/>
</dbReference>
<evidence type="ECO:0000256" key="15">
    <source>
        <dbReference type="ARBA" id="ARBA00023136"/>
    </source>
</evidence>
<dbReference type="InterPro" id="IPR032675">
    <property type="entry name" value="LRR_dom_sf"/>
</dbReference>
<dbReference type="SUPFAM" id="SSF56112">
    <property type="entry name" value="Protein kinase-like (PK-like)"/>
    <property type="match status" value="1"/>
</dbReference>
<keyword evidence="6" id="KW-0433">Leucine-rich repeat</keyword>
<keyword evidence="14 19" id="KW-1133">Transmembrane helix</keyword>
<dbReference type="SUPFAM" id="SSF52047">
    <property type="entry name" value="RNI-like"/>
    <property type="match status" value="1"/>
</dbReference>
<dbReference type="Pfam" id="PF08263">
    <property type="entry name" value="LRRNT_2"/>
    <property type="match status" value="1"/>
</dbReference>
<dbReference type="InterPro" id="IPR008271">
    <property type="entry name" value="Ser/Thr_kinase_AS"/>
</dbReference>
<dbReference type="FunFam" id="3.80.10.10:FF:000077">
    <property type="entry name" value="LRR receptor-like serine/threonine-protein kinase ERL1"/>
    <property type="match status" value="1"/>
</dbReference>
<evidence type="ECO:0000256" key="1">
    <source>
        <dbReference type="ARBA" id="ARBA00004162"/>
    </source>
</evidence>
<keyword evidence="9 20" id="KW-0732">Signal</keyword>
<evidence type="ECO:0000256" key="2">
    <source>
        <dbReference type="ARBA" id="ARBA00004479"/>
    </source>
</evidence>
<evidence type="ECO:0000256" key="11">
    <source>
        <dbReference type="ARBA" id="ARBA00022741"/>
    </source>
</evidence>
<accession>A0A835Q1K7</accession>
<organism evidence="22 23">
    <name type="scientific">Vanilla planifolia</name>
    <name type="common">Vanilla</name>
    <dbReference type="NCBI Taxonomy" id="51239"/>
    <lineage>
        <taxon>Eukaryota</taxon>
        <taxon>Viridiplantae</taxon>
        <taxon>Streptophyta</taxon>
        <taxon>Embryophyta</taxon>
        <taxon>Tracheophyta</taxon>
        <taxon>Spermatophyta</taxon>
        <taxon>Magnoliopsida</taxon>
        <taxon>Liliopsida</taxon>
        <taxon>Asparagales</taxon>
        <taxon>Orchidaceae</taxon>
        <taxon>Vanilloideae</taxon>
        <taxon>Vanilleae</taxon>
        <taxon>Vanilla</taxon>
    </lineage>
</organism>
<keyword evidence="8 19" id="KW-0812">Transmembrane</keyword>
<comment type="caution">
    <text evidence="22">The sequence shown here is derived from an EMBL/GenBank/DDBJ whole genome shotgun (WGS) entry which is preliminary data.</text>
</comment>
<dbReference type="InterPro" id="IPR017441">
    <property type="entry name" value="Protein_kinase_ATP_BS"/>
</dbReference>
<dbReference type="FunFam" id="1.10.510.10:FF:000201">
    <property type="entry name" value="Leucine-rich repeat receptor-like serine/threonine-protein kinase"/>
    <property type="match status" value="1"/>
</dbReference>
<reference evidence="22 23" key="1">
    <citation type="journal article" date="2020" name="Nat. Food">
        <title>A phased Vanilla planifolia genome enables genetic improvement of flavour and production.</title>
        <authorList>
            <person name="Hasing T."/>
            <person name="Tang H."/>
            <person name="Brym M."/>
            <person name="Khazi F."/>
            <person name="Huang T."/>
            <person name="Chambers A.H."/>
        </authorList>
    </citation>
    <scope>NUCLEOTIDE SEQUENCE [LARGE SCALE GENOMIC DNA]</scope>
    <source>
        <tissue evidence="22">Leaf</tissue>
    </source>
</reference>
<dbReference type="Pfam" id="PF00560">
    <property type="entry name" value="LRR_1"/>
    <property type="match status" value="5"/>
</dbReference>
<dbReference type="Pfam" id="PF13855">
    <property type="entry name" value="LRR_8"/>
    <property type="match status" value="1"/>
</dbReference>
<dbReference type="EC" id="2.7.11.1" evidence="4"/>
<proteinExistence type="inferred from homology"/>
<evidence type="ECO:0000256" key="6">
    <source>
        <dbReference type="ARBA" id="ARBA00022614"/>
    </source>
</evidence>
<dbReference type="Gene3D" id="1.10.510.10">
    <property type="entry name" value="Transferase(Phosphotransferase) domain 1"/>
    <property type="match status" value="1"/>
</dbReference>
<dbReference type="OrthoDB" id="764896at2759"/>
<keyword evidence="12" id="KW-0418">Kinase</keyword>
<dbReference type="PANTHER" id="PTHR48053:SF159">
    <property type="entry name" value="PROTEIN KINASE DOMAIN-CONTAINING PROTEIN"/>
    <property type="match status" value="1"/>
</dbReference>
<evidence type="ECO:0000256" key="13">
    <source>
        <dbReference type="ARBA" id="ARBA00022840"/>
    </source>
</evidence>
<evidence type="ECO:0000256" key="10">
    <source>
        <dbReference type="ARBA" id="ARBA00022737"/>
    </source>
</evidence>
<dbReference type="GO" id="GO:0005886">
    <property type="term" value="C:plasma membrane"/>
    <property type="evidence" value="ECO:0007669"/>
    <property type="project" value="UniProtKB-SubCell"/>
</dbReference>
<evidence type="ECO:0000256" key="9">
    <source>
        <dbReference type="ARBA" id="ARBA00022729"/>
    </source>
</evidence>
<keyword evidence="15 19" id="KW-0472">Membrane</keyword>
<comment type="similarity">
    <text evidence="3">Belongs to the protein kinase superfamily. Ser/Thr protein kinase family.</text>
</comment>
<dbReference type="FunFam" id="3.80.10.10:FF:000041">
    <property type="entry name" value="LRR receptor-like serine/threonine-protein kinase ERECTA"/>
    <property type="match status" value="1"/>
</dbReference>
<dbReference type="Pfam" id="PF00069">
    <property type="entry name" value="Pkinase"/>
    <property type="match status" value="1"/>
</dbReference>
<keyword evidence="13 18" id="KW-0067">ATP-binding</keyword>
<dbReference type="GO" id="GO:0005524">
    <property type="term" value="F:ATP binding"/>
    <property type="evidence" value="ECO:0007669"/>
    <property type="project" value="UniProtKB-UniRule"/>
</dbReference>
<keyword evidence="7" id="KW-0808">Transferase</keyword>
<dbReference type="Proteomes" id="UP000636800">
    <property type="component" value="Chromosome 11"/>
</dbReference>
<protein>
    <recommendedName>
        <fullName evidence="4">non-specific serine/threonine protein kinase</fullName>
        <ecNumber evidence="4">2.7.11.1</ecNumber>
    </recommendedName>
</protein>
<evidence type="ECO:0000256" key="5">
    <source>
        <dbReference type="ARBA" id="ARBA00022527"/>
    </source>
</evidence>
<keyword evidence="11 18" id="KW-0547">Nucleotide-binding</keyword>
<gene>
    <name evidence="22" type="ORF">HPP92_021666</name>
</gene>
<dbReference type="InterPro" id="IPR011009">
    <property type="entry name" value="Kinase-like_dom_sf"/>
</dbReference>
<dbReference type="FunFam" id="3.80.10.10:FF:000215">
    <property type="entry name" value="Receptor-like protein kinase HSL1"/>
    <property type="match status" value="1"/>
</dbReference>
<dbReference type="EMBL" id="JADCNL010000011">
    <property type="protein sequence ID" value="KAG0461369.1"/>
    <property type="molecule type" value="Genomic_DNA"/>
</dbReference>
<keyword evidence="5" id="KW-0723">Serine/threonine-protein kinase</keyword>
<dbReference type="SMART" id="SM00220">
    <property type="entry name" value="S_TKc"/>
    <property type="match status" value="1"/>
</dbReference>
<dbReference type="InterPro" id="IPR013210">
    <property type="entry name" value="LRR_N_plant-typ"/>
</dbReference>
<evidence type="ECO:0000259" key="21">
    <source>
        <dbReference type="PROSITE" id="PS50011"/>
    </source>
</evidence>
<dbReference type="InterPro" id="IPR001611">
    <property type="entry name" value="Leu-rich_rpt"/>
</dbReference>
<evidence type="ECO:0000313" key="22">
    <source>
        <dbReference type="EMBL" id="KAG0461369.1"/>
    </source>
</evidence>
<feature type="signal peptide" evidence="20">
    <location>
        <begin position="1"/>
        <end position="22"/>
    </location>
</feature>
<feature type="transmembrane region" description="Helical" evidence="19">
    <location>
        <begin position="634"/>
        <end position="655"/>
    </location>
</feature>
<evidence type="ECO:0000256" key="16">
    <source>
        <dbReference type="ARBA" id="ARBA00023170"/>
    </source>
</evidence>
<feature type="binding site" evidence="18">
    <location>
        <position position="720"/>
    </location>
    <ligand>
        <name>ATP</name>
        <dbReference type="ChEBI" id="CHEBI:30616"/>
    </ligand>
</feature>
<dbReference type="PROSITE" id="PS00107">
    <property type="entry name" value="PROTEIN_KINASE_ATP"/>
    <property type="match status" value="1"/>
</dbReference>
<evidence type="ECO:0000256" key="7">
    <source>
        <dbReference type="ARBA" id="ARBA00022679"/>
    </source>
</evidence>
<evidence type="ECO:0000313" key="23">
    <source>
        <dbReference type="Proteomes" id="UP000636800"/>
    </source>
</evidence>
<keyword evidence="17" id="KW-0325">Glycoprotein</keyword>
<keyword evidence="10" id="KW-0677">Repeat</keyword>
<evidence type="ECO:0000256" key="3">
    <source>
        <dbReference type="ARBA" id="ARBA00008684"/>
    </source>
</evidence>
<evidence type="ECO:0000256" key="14">
    <source>
        <dbReference type="ARBA" id="ARBA00022989"/>
    </source>
</evidence>
<dbReference type="GO" id="GO:0004674">
    <property type="term" value="F:protein serine/threonine kinase activity"/>
    <property type="evidence" value="ECO:0007669"/>
    <property type="project" value="UniProtKB-KW"/>
</dbReference>
<sequence length="1051" mass="114564">MMRRYHLFTVLLLLQLWQIALALNQEGGFLLKAKLGLEDPNNFLADWNPEDSFPCGWTGIKCSPSSDASGNPTVTSVDLTNFDLKGPFPSDLCSLPNLSFLSLSLNYINSSLSDVSLQLCSALTHLDLSQNFLVGELPSFTSLRLLRDLDLASNNFSGAIPPSFALFPSLETLSLTANLLNGTIPPFLGNISTLRQLNLSYNPFTPSRIPVSLANLTELDTLWLADCGLFGEIPQFLGSLTKLTNIDLSSNSLTGSIPETLSGLASVVQIELYSNSISGNFPSGLSNLTALRRIDAAMNQLSGKIPDDLFSIPLLESLHLYQNQFKGSLPVTAGNASKLFELRLFRNQLSGVIPFNLGTNSPLMFLDLSYNLFTGAIPEGICDGGSLQDLLLINNHLSGVLPPRLAQCRSLSRIRLANNGLSGEVPAGMWGLPHVSIMELTSNSFSGGIASEISGATNLSNLWIAGNQFSGNIPPDIGLLSMLNEFSASDNQFTGPLPESLGYLLELGRLDLHNNSLSGNLLTGIEGWKKLTQLNLADNDFSGSIPPQLGNLPVLNYLDLSGNALTGGIPTQLQNLKLNIFNLSNNHLSGYIPLTFLNEAYKNSFLGNPGLCKNPYGPCPSSTTGSHGHSKLSWLLRAIFIFAAVAFIVGIALLYRKYSTLNKVKKKLEKSKWILTSFHKLGFSEYEILDSLNEDNVVGSGSSGKVYKVVLGSGEAVAVKRILNPMASKEDNLKLQESSCDAFESEVATLGKIRHNNIVKLWCCCIHRDCKLLVYEYMPNGSLGDVLHGSKAGLLDWPTRYKIALDAAEGLCYLHHDCIPPIVHRDVKSNNILLDANFRAKVADFGLAKVVDPFGKGPKSMSGIAGSCGYIAPEYAYTLRVNEKSDTYSFGVVILELVTGWRPVDPEFVDKDLVQWVCGTIQQQGEEKVIDSRLDLSCKDEIIKVLHIGLLCTSSLPINRPSMRRVVKLLLEVCAVTQPGHPPSDGKLSPYYHDDEQKSSAKEPVFDEFLQLMANLWLLEVRGIALLQVGLASMEHATINTKNFVKEFALE</sequence>
<feature type="chain" id="PRO_5032970855" description="non-specific serine/threonine protein kinase" evidence="20">
    <location>
        <begin position="23"/>
        <end position="1051"/>
    </location>
</feature>
<dbReference type="FunFam" id="3.30.200.20:FF:000513">
    <property type="entry name" value="Receptor-like protein kinase HSL1"/>
    <property type="match status" value="1"/>
</dbReference>
<keyword evidence="16" id="KW-0675">Receptor</keyword>
<dbReference type="InterPro" id="IPR000719">
    <property type="entry name" value="Prot_kinase_dom"/>
</dbReference>
<name>A0A835Q1K7_VANPL</name>
<evidence type="ECO:0000256" key="20">
    <source>
        <dbReference type="SAM" id="SignalP"/>
    </source>
</evidence>
<evidence type="ECO:0000256" key="4">
    <source>
        <dbReference type="ARBA" id="ARBA00012513"/>
    </source>
</evidence>
<evidence type="ECO:0000256" key="18">
    <source>
        <dbReference type="PROSITE-ProRule" id="PRU10141"/>
    </source>
</evidence>
<dbReference type="Gene3D" id="3.30.200.20">
    <property type="entry name" value="Phosphorylase Kinase, domain 1"/>
    <property type="match status" value="1"/>
</dbReference>
<evidence type="ECO:0000256" key="19">
    <source>
        <dbReference type="SAM" id="Phobius"/>
    </source>
</evidence>